<keyword evidence="2" id="KW-1185">Reference proteome</keyword>
<evidence type="ECO:0000313" key="2">
    <source>
        <dbReference type="Proteomes" id="UP001168821"/>
    </source>
</evidence>
<proteinExistence type="predicted"/>
<reference evidence="1" key="1">
    <citation type="journal article" date="2023" name="G3 (Bethesda)">
        <title>Whole genome assemblies of Zophobas morio and Tenebrio molitor.</title>
        <authorList>
            <person name="Kaur S."/>
            <person name="Stinson S.A."/>
            <person name="diCenzo G.C."/>
        </authorList>
    </citation>
    <scope>NUCLEOTIDE SEQUENCE</scope>
    <source>
        <strain evidence="1">QUZm001</strain>
    </source>
</reference>
<accession>A0AA38MGF1</accession>
<gene>
    <name evidence="1" type="ORF">Zmor_015262</name>
</gene>
<sequence>MIAHACLNRGVLWKMHEEDVRDLVTLDEFLAFDCRLSLFVPMRSGDAFLCWSRQKPAFCGAVADLFLRFCLTTGGGSSCQNNLPTTTSFEVVSVSITDLKPTECRMKLIPAVSQAEDVES</sequence>
<organism evidence="1 2">
    <name type="scientific">Zophobas morio</name>
    <dbReference type="NCBI Taxonomy" id="2755281"/>
    <lineage>
        <taxon>Eukaryota</taxon>
        <taxon>Metazoa</taxon>
        <taxon>Ecdysozoa</taxon>
        <taxon>Arthropoda</taxon>
        <taxon>Hexapoda</taxon>
        <taxon>Insecta</taxon>
        <taxon>Pterygota</taxon>
        <taxon>Neoptera</taxon>
        <taxon>Endopterygota</taxon>
        <taxon>Coleoptera</taxon>
        <taxon>Polyphaga</taxon>
        <taxon>Cucujiformia</taxon>
        <taxon>Tenebrionidae</taxon>
        <taxon>Zophobas</taxon>
    </lineage>
</organism>
<protein>
    <submittedName>
        <fullName evidence="1">Uncharacterized protein</fullName>
    </submittedName>
</protein>
<dbReference type="EMBL" id="JALNTZ010000004">
    <property type="protein sequence ID" value="KAJ3656165.1"/>
    <property type="molecule type" value="Genomic_DNA"/>
</dbReference>
<dbReference type="Proteomes" id="UP001168821">
    <property type="component" value="Unassembled WGS sequence"/>
</dbReference>
<comment type="caution">
    <text evidence="1">The sequence shown here is derived from an EMBL/GenBank/DDBJ whole genome shotgun (WGS) entry which is preliminary data.</text>
</comment>
<evidence type="ECO:0000313" key="1">
    <source>
        <dbReference type="EMBL" id="KAJ3656165.1"/>
    </source>
</evidence>
<dbReference type="AlphaFoldDB" id="A0AA38MGF1"/>
<name>A0AA38MGF1_9CUCU</name>